<sequence>MTASDNLPIHQLVKTVLGEQGIGVFTRLYTHIEQHPSVFELIKLRPDELQALGLSPIEAKSLLARGRALASYMARVYREQKLRTAPPTGDEKALVPLPTFNKLFKPDIDGSAPVDGMDNRASTTAYLVYLAEWVRDKIEPRGNNAIPLQERRPDVHKLLLDNVAVNQQQSRLAIVNTVLEAQIKARLNITDVKAYLRTIRYQNSLPFDHDWAGICHVAQSVLKDGVLGDVIRLVDPSYPYFKNPGAVGDRANVALQLSIGLGPLLLSLLLESPYELTADQAKAGLRRVDPLTRLVDPDPKKSADDFYRDNFGPLAVGASSLRMLWIFAHVTRLDQRGVESLLGLGAFTPTLSANAPAMGNPDIPVTGVLSGARYIHGGEGPAIELIRSGVANEIRLHHVGEPPFRSLESRFDRINRKCRLDRALQSSSDGVDELLDAANQAERRGTGEDSLWIRTNTLRCLGLFKMLNRTHGCLAEQFAALLNVLSVYGRDGQLSHFDRVYNRTATYEEPLRIDDKEFAIVPSTKADDMTVHQICGALEINFETYRFLATVIARAYGLTTHLKRSLAIFSSFWRLVWLARLFKLTAIEATALLQTLSNGEGLVAQLAGEPAVSSQGAGDGADALSAIHALMTCAAWLQEYKVPILWLVENVNPVYVPTVWSEAQEYFLRTLRSQVLPVLVLQATLLEEGAPLRDVHEELIIWIPRLKNLVDDHGLVIGRHDQTEAQYLEYAGKEIGEVVSVVLGKDADDPEHKRLHNIISAIVLRCRDEQRVVVEQGLSVYLKMDSLLAAQVLSWAQGHPYDFLAKAMPLSSDHLSLVRQELNEPDEFLNMLAELERRGRIADKLDLTPQLLQTLLTGEQYQWFSLESPYEISIQSVYYLAFYRRMITQAQQPEEKMLDYLRQVNLLPDDLSPDALQLIRDAAASKLAAYFGCGIKHVLTCAEHISEETEGSDRPGRPILCTLAHLDLLSRTLELARKGMDATAAFGLGKLDPLDQEPVYASAAQNALESLARFTTLTTPPDSAEVGQSITTHCVVDNEKLIANVSQEVAEFRLKLLDFYGEPLKGVVVHWMTDLGAMLTPETTTDNQGWTTALLQAGRTTGTAHVSYFLPLHEPTYAPSVRIDCDEATLSFPSELASLLPEHPVLAGHLSVQTLWAVLRDRYGNSGMHREVAWSTTLGEIRPTVTFTDEQGMTPVRISSLSPGDAIISVRDVESGASMDFNGSIKYLDRPRIIEPEAITVAMVGHLLEVRCKVVKLDDSPAVGESVRWWTSDQPDKTNQPTDQDGFSIFTVTPSEDGDLTFFATLSGDPSEKQPVEQLVVRVASYVVIRNFSSDFKYPVVDDPMATYFWVDVTGRPPEVSTPVPMCSVMWECEPSTEGIAPILTDAQGRSVYPFRAKSAGEFKITARLEHDQRQTRTFTVKAIPAIGWKIVLESEGERKPFDPAKDKLTLLRNRRYSLEITPVETELVDSKAAVGWGSDYSTQALGMVFNPPLATRFTFEEGKPYILSFSTGDIRNGRFELSLVCDRLTRALVFKGELLKRLPTRRPPRS</sequence>
<protein>
    <submittedName>
        <fullName evidence="2">Virulence plasmid A protein</fullName>
    </submittedName>
</protein>
<gene>
    <name evidence="2" type="ORF">SAMN04489798_5879</name>
</gene>
<dbReference type="InterPro" id="IPR018003">
    <property type="entry name" value="Insecticidal_toxin/plasmid_vir"/>
</dbReference>
<dbReference type="EMBL" id="LT629705">
    <property type="protein sequence ID" value="SDP46951.1"/>
    <property type="molecule type" value="Genomic_DNA"/>
</dbReference>
<dbReference type="InterPro" id="IPR013783">
    <property type="entry name" value="Ig-like_fold"/>
</dbReference>
<keyword evidence="1" id="KW-0843">Virulence</keyword>
<dbReference type="Proteomes" id="UP000198827">
    <property type="component" value="Chromosome I"/>
</dbReference>
<reference evidence="2 3" key="1">
    <citation type="submission" date="2016-10" db="EMBL/GenBank/DDBJ databases">
        <authorList>
            <person name="de Groot N.N."/>
        </authorList>
    </citation>
    <scope>NUCLEOTIDE SEQUENCE [LARGE SCALE GENOMIC DNA]</scope>
    <source>
        <strain evidence="2 3">CECT 7543</strain>
    </source>
</reference>
<dbReference type="OrthoDB" id="9129814at2"/>
<dbReference type="SUPFAM" id="SSF49373">
    <property type="entry name" value="Invasin/intimin cell-adhesion fragments"/>
    <property type="match status" value="2"/>
</dbReference>
<dbReference type="Gene3D" id="2.60.40.10">
    <property type="entry name" value="Immunoglobulins"/>
    <property type="match status" value="1"/>
</dbReference>
<name>A0A1H0SZH6_9PSED</name>
<organism evidence="2 3">
    <name type="scientific">Pseudomonas arsenicoxydans</name>
    <dbReference type="NCBI Taxonomy" id="702115"/>
    <lineage>
        <taxon>Bacteria</taxon>
        <taxon>Pseudomonadati</taxon>
        <taxon>Pseudomonadota</taxon>
        <taxon>Gammaproteobacteria</taxon>
        <taxon>Pseudomonadales</taxon>
        <taxon>Pseudomonadaceae</taxon>
        <taxon>Pseudomonas</taxon>
    </lineage>
</organism>
<evidence type="ECO:0000313" key="3">
    <source>
        <dbReference type="Proteomes" id="UP000198827"/>
    </source>
</evidence>
<dbReference type="RefSeq" id="WP_090187517.1">
    <property type="nucleotide sequence ID" value="NZ_LT629705.1"/>
</dbReference>
<dbReference type="InterPro" id="IPR008964">
    <property type="entry name" value="Invasin/intimin_cell_adhesion"/>
</dbReference>
<evidence type="ECO:0000313" key="2">
    <source>
        <dbReference type="EMBL" id="SDP46951.1"/>
    </source>
</evidence>
<dbReference type="Pfam" id="PF03538">
    <property type="entry name" value="VRP1"/>
    <property type="match status" value="1"/>
</dbReference>
<accession>A0A1H0SZH6</accession>
<evidence type="ECO:0000256" key="1">
    <source>
        <dbReference type="ARBA" id="ARBA00023026"/>
    </source>
</evidence>
<proteinExistence type="predicted"/>